<dbReference type="NCBIfam" id="TIGR00111">
    <property type="entry name" value="pelota"/>
    <property type="match status" value="1"/>
</dbReference>
<keyword evidence="5 9" id="KW-0540">Nuclease</keyword>
<dbReference type="EMBL" id="CP002117">
    <property type="protein sequence ID" value="ADN36822.1"/>
    <property type="molecule type" value="Genomic_DNA"/>
</dbReference>
<dbReference type="InterPro" id="IPR023521">
    <property type="entry name" value="Pelota_arc"/>
</dbReference>
<dbReference type="HOGENOM" id="CLU_023334_0_0_2"/>
<comment type="subcellular location">
    <subcellularLocation>
        <location evidence="2 9">Cytoplasm</location>
    </subcellularLocation>
</comment>
<dbReference type="GO" id="GO:0070481">
    <property type="term" value="P:nuclear-transcribed mRNA catabolic process, non-stop decay"/>
    <property type="evidence" value="ECO:0007669"/>
    <property type="project" value="InterPro"/>
</dbReference>
<dbReference type="AlphaFoldDB" id="E1RJT8"/>
<dbReference type="GO" id="GO:0071025">
    <property type="term" value="P:RNA surveillance"/>
    <property type="evidence" value="ECO:0007669"/>
    <property type="project" value="InterPro"/>
</dbReference>
<keyword evidence="6 9" id="KW-0479">Metal-binding</keyword>
<comment type="cofactor">
    <cofactor evidence="1 9">
        <name>a divalent metal cation</name>
        <dbReference type="ChEBI" id="CHEBI:60240"/>
    </cofactor>
</comment>
<dbReference type="GO" id="GO:0004519">
    <property type="term" value="F:endonuclease activity"/>
    <property type="evidence" value="ECO:0007669"/>
    <property type="project" value="UniProtKB-UniRule"/>
</dbReference>
<dbReference type="STRING" id="679926.Mpet_2074"/>
<dbReference type="RefSeq" id="WP_013329999.1">
    <property type="nucleotide sequence ID" value="NC_014507.1"/>
</dbReference>
<evidence type="ECO:0000256" key="8">
    <source>
        <dbReference type="ARBA" id="ARBA00022801"/>
    </source>
</evidence>
<dbReference type="Pfam" id="PF03465">
    <property type="entry name" value="eRF1_3"/>
    <property type="match status" value="1"/>
</dbReference>
<comment type="similarity">
    <text evidence="3 9">Belongs to the eukaryotic release factor 1 family. Pelota subfamily.</text>
</comment>
<keyword evidence="12" id="KW-1185">Reference proteome</keyword>
<evidence type="ECO:0000256" key="2">
    <source>
        <dbReference type="ARBA" id="ARBA00004496"/>
    </source>
</evidence>
<keyword evidence="7 9" id="KW-0255">Endonuclease</keyword>
<evidence type="ECO:0000256" key="9">
    <source>
        <dbReference type="HAMAP-Rule" id="MF_01853"/>
    </source>
</evidence>
<dbReference type="PANTHER" id="PTHR10853:SF0">
    <property type="entry name" value="PROTEIN PELOTA HOMOLOG"/>
    <property type="match status" value="1"/>
</dbReference>
<comment type="function">
    <text evidence="9">May function in recognizing stalled ribosomes, interact with stem-loop structures in stalled mRNA molecules, and effect endonucleolytic cleavage of the mRNA. May play a role in the release non-functional ribosomes and degradation of damaged mRNAs. Has endoribonuclease activity.</text>
</comment>
<organism evidence="11 12">
    <name type="scientific">Methanolacinia petrolearia (strain DSM 11571 / OCM 486 / SEBR 4847)</name>
    <name type="common">Methanoplanus petrolearius</name>
    <dbReference type="NCBI Taxonomy" id="679926"/>
    <lineage>
        <taxon>Archaea</taxon>
        <taxon>Methanobacteriati</taxon>
        <taxon>Methanobacteriota</taxon>
        <taxon>Stenosarchaea group</taxon>
        <taxon>Methanomicrobia</taxon>
        <taxon>Methanomicrobiales</taxon>
        <taxon>Methanomicrobiaceae</taxon>
        <taxon>Methanolacinia</taxon>
    </lineage>
</organism>
<dbReference type="Proteomes" id="UP000006565">
    <property type="component" value="Chromosome"/>
</dbReference>
<name>E1RJT8_METP4</name>
<dbReference type="SUPFAM" id="SSF53137">
    <property type="entry name" value="Translational machinery components"/>
    <property type="match status" value="1"/>
</dbReference>
<reference evidence="11 12" key="1">
    <citation type="journal article" date="2010" name="Stand. Genomic Sci.">
        <title>Complete genome sequence of Methanoplanus petrolearius type strain (SEBR 4847).</title>
        <authorList>
            <person name="Brambilla E."/>
            <person name="Djao O.D."/>
            <person name="Daligault H."/>
            <person name="Lapidus A."/>
            <person name="Lucas S."/>
            <person name="Hammon N."/>
            <person name="Nolan M."/>
            <person name="Tice H."/>
            <person name="Cheng J.F."/>
            <person name="Han C."/>
            <person name="Tapia R."/>
            <person name="Goodwin L."/>
            <person name="Pitluck S."/>
            <person name="Liolios K."/>
            <person name="Ivanova N."/>
            <person name="Mavromatis K."/>
            <person name="Mikhailova N."/>
            <person name="Pati A."/>
            <person name="Chen A."/>
            <person name="Palaniappan K."/>
            <person name="Land M."/>
            <person name="Hauser L."/>
            <person name="Chang Y.J."/>
            <person name="Jeffries C.D."/>
            <person name="Rohde M."/>
            <person name="Spring S."/>
            <person name="Sikorski J."/>
            <person name="Goker M."/>
            <person name="Woyke T."/>
            <person name="Bristow J."/>
            <person name="Eisen J.A."/>
            <person name="Markowitz V."/>
            <person name="Hugenholtz P."/>
            <person name="Kyrpides N.C."/>
            <person name="Klenk H.P."/>
        </authorList>
    </citation>
    <scope>NUCLEOTIDE SEQUENCE [LARGE SCALE GENOMIC DNA]</scope>
    <source>
        <strain evidence="12">DSM 11571 / OCM 486 / SEBR 4847</strain>
    </source>
</reference>
<dbReference type="SMART" id="SM01194">
    <property type="entry name" value="eRF1_1"/>
    <property type="match status" value="1"/>
</dbReference>
<dbReference type="InterPro" id="IPR058547">
    <property type="entry name" value="Pelota_N"/>
</dbReference>
<keyword evidence="8 9" id="KW-0378">Hydrolase</keyword>
<dbReference type="eggNOG" id="arCOG01741">
    <property type="taxonomic scope" value="Archaea"/>
</dbReference>
<dbReference type="InterPro" id="IPR004405">
    <property type="entry name" value="TF_pelota"/>
</dbReference>
<gene>
    <name evidence="9" type="primary">pelA</name>
    <name evidence="11" type="ordered locus">Mpet_2074</name>
</gene>
<dbReference type="GO" id="GO:0032790">
    <property type="term" value="P:ribosome disassembly"/>
    <property type="evidence" value="ECO:0007669"/>
    <property type="project" value="TreeGrafter"/>
</dbReference>
<evidence type="ECO:0000256" key="1">
    <source>
        <dbReference type="ARBA" id="ARBA00001968"/>
    </source>
</evidence>
<evidence type="ECO:0000256" key="6">
    <source>
        <dbReference type="ARBA" id="ARBA00022723"/>
    </source>
</evidence>
<dbReference type="InterPro" id="IPR029064">
    <property type="entry name" value="Ribosomal_eL30-like_sf"/>
</dbReference>
<evidence type="ECO:0000259" key="10">
    <source>
        <dbReference type="SMART" id="SM01194"/>
    </source>
</evidence>
<feature type="domain" description="eRF1/Pelota-like N-terminal" evidence="10">
    <location>
        <begin position="1"/>
        <end position="126"/>
    </location>
</feature>
<dbReference type="OrthoDB" id="31300at2157"/>
<protein>
    <recommendedName>
        <fullName evidence="9">Protein pelota homolog</fullName>
        <ecNumber evidence="9">3.1.-.-</ecNumber>
    </recommendedName>
</protein>
<dbReference type="InterPro" id="IPR005140">
    <property type="entry name" value="eRF1_Pelota-like_N"/>
</dbReference>
<comment type="domain">
    <text evidence="9">The N-terminal domain has the RNA-binding Sm fold. It harbors the endoribonuclease activity.</text>
</comment>
<dbReference type="Pfam" id="PF26356">
    <property type="entry name" value="Pelota_N"/>
    <property type="match status" value="1"/>
</dbReference>
<dbReference type="GO" id="GO:0070966">
    <property type="term" value="P:nuclear-transcribed mRNA catabolic process, no-go decay"/>
    <property type="evidence" value="ECO:0007669"/>
    <property type="project" value="InterPro"/>
</dbReference>
<proteinExistence type="inferred from homology"/>
<dbReference type="EC" id="3.1.-.-" evidence="9"/>
<dbReference type="PANTHER" id="PTHR10853">
    <property type="entry name" value="PELOTA"/>
    <property type="match status" value="1"/>
</dbReference>
<evidence type="ECO:0000256" key="7">
    <source>
        <dbReference type="ARBA" id="ARBA00022759"/>
    </source>
</evidence>
<dbReference type="KEGG" id="mpi:Mpet_2074"/>
<dbReference type="InterPro" id="IPR038069">
    <property type="entry name" value="Pelota/DOM34_N"/>
</dbReference>
<dbReference type="InterPro" id="IPR042226">
    <property type="entry name" value="eFR1_2_sf"/>
</dbReference>
<evidence type="ECO:0000313" key="11">
    <source>
        <dbReference type="EMBL" id="ADN36822.1"/>
    </source>
</evidence>
<dbReference type="GO" id="GO:0016787">
    <property type="term" value="F:hydrolase activity"/>
    <property type="evidence" value="ECO:0007669"/>
    <property type="project" value="UniProtKB-KW"/>
</dbReference>
<evidence type="ECO:0000256" key="3">
    <source>
        <dbReference type="ARBA" id="ARBA00009504"/>
    </source>
</evidence>
<dbReference type="SUPFAM" id="SSF55315">
    <property type="entry name" value="L30e-like"/>
    <property type="match status" value="1"/>
</dbReference>
<dbReference type="Gene3D" id="2.30.30.870">
    <property type="entry name" value="Pelota, domain A"/>
    <property type="match status" value="1"/>
</dbReference>
<dbReference type="HAMAP" id="MF_01853">
    <property type="entry name" value="PelO"/>
    <property type="match status" value="1"/>
</dbReference>
<dbReference type="GO" id="GO:0046872">
    <property type="term" value="F:metal ion binding"/>
    <property type="evidence" value="ECO:0007669"/>
    <property type="project" value="UniProtKB-UniRule"/>
</dbReference>
<keyword evidence="4 9" id="KW-0963">Cytoplasm</keyword>
<accession>E1RJT8</accession>
<evidence type="ECO:0000256" key="4">
    <source>
        <dbReference type="ARBA" id="ARBA00022490"/>
    </source>
</evidence>
<dbReference type="SUPFAM" id="SSF159065">
    <property type="entry name" value="Dom34/Pelota N-terminal domain-like"/>
    <property type="match status" value="1"/>
</dbReference>
<dbReference type="InterPro" id="IPR005142">
    <property type="entry name" value="eRF1_3"/>
</dbReference>
<evidence type="ECO:0000256" key="5">
    <source>
        <dbReference type="ARBA" id="ARBA00022722"/>
    </source>
</evidence>
<dbReference type="Gene3D" id="3.30.420.60">
    <property type="entry name" value="eRF1 domain 2"/>
    <property type="match status" value="1"/>
</dbReference>
<dbReference type="GeneID" id="9744555"/>
<comment type="subunit">
    <text evidence="9">Monomer.</text>
</comment>
<dbReference type="GO" id="GO:0005737">
    <property type="term" value="C:cytoplasm"/>
    <property type="evidence" value="ECO:0007669"/>
    <property type="project" value="UniProtKB-SubCell"/>
</dbReference>
<sequence>MKAEFGDIKNSFGEIRLFPENTDDLWHIGHIIRESDLVFATTFRSLDSATDKARPEKMEKKPVRLGIRVEKVEFHHNANRLRISGIIEQGLDTGFHHTINLEAGFEISVIKNWRKIDLERIDRAVKASVTGVVHIVAIEEGEAEIYRIRQFGPERFTTISGGSGKREGLDMRTGFFDEILSNLSNVTGPVVVAGPGFIKEDFMKFLEGKDRDLASRCVVADTRRIGRGAVQEVIGQGILNRISEDIQLAREVSCMDELIARISSGGNAAYGIDEVENAVAMGAADEVLVTDELIRDLRVSELLDKAENMRAKITVLSSEFEPGKQLDAFGGIAVLLRYSMG</sequence>
<dbReference type="GO" id="GO:0070651">
    <property type="term" value="P:nonfunctional rRNA decay"/>
    <property type="evidence" value="ECO:0007669"/>
    <property type="project" value="TreeGrafter"/>
</dbReference>
<evidence type="ECO:0000313" key="12">
    <source>
        <dbReference type="Proteomes" id="UP000006565"/>
    </source>
</evidence>
<dbReference type="Gene3D" id="3.30.1330.30">
    <property type="match status" value="1"/>
</dbReference>